<gene>
    <name evidence="2" type="ORF">E8M01_18845</name>
</gene>
<keyword evidence="1" id="KW-0732">Signal</keyword>
<feature type="chain" id="PRO_5020313534" description="Lipoprotein" evidence="1">
    <location>
        <begin position="23"/>
        <end position="111"/>
    </location>
</feature>
<dbReference type="RefSeq" id="WP_136961531.1">
    <property type="nucleotide sequence ID" value="NZ_CP039690.1"/>
</dbReference>
<evidence type="ECO:0000313" key="3">
    <source>
        <dbReference type="Proteomes" id="UP000298781"/>
    </source>
</evidence>
<feature type="signal peptide" evidence="1">
    <location>
        <begin position="1"/>
        <end position="22"/>
    </location>
</feature>
<proteinExistence type="predicted"/>
<protein>
    <recommendedName>
        <fullName evidence="4">Lipoprotein</fullName>
    </recommendedName>
</protein>
<dbReference type="OrthoDB" id="8161815at2"/>
<dbReference type="EMBL" id="CP039690">
    <property type="protein sequence ID" value="QCI66085.1"/>
    <property type="molecule type" value="Genomic_DNA"/>
</dbReference>
<accession>A0A4D7B4F0</accession>
<dbReference type="PROSITE" id="PS51257">
    <property type="entry name" value="PROKAR_LIPOPROTEIN"/>
    <property type="match status" value="1"/>
</dbReference>
<dbReference type="AlphaFoldDB" id="A0A4D7B4F0"/>
<evidence type="ECO:0008006" key="4">
    <source>
        <dbReference type="Google" id="ProtNLM"/>
    </source>
</evidence>
<dbReference type="KEGG" id="pstg:E8M01_18845"/>
<evidence type="ECO:0000256" key="1">
    <source>
        <dbReference type="SAM" id="SignalP"/>
    </source>
</evidence>
<reference evidence="2 3" key="1">
    <citation type="submission" date="2019-04" db="EMBL/GenBank/DDBJ databases">
        <title>Phreatobacter aquaticus sp. nov.</title>
        <authorList>
            <person name="Choi A."/>
        </authorList>
    </citation>
    <scope>NUCLEOTIDE SEQUENCE [LARGE SCALE GENOMIC DNA]</scope>
    <source>
        <strain evidence="2 3">KCTC 52518</strain>
    </source>
</reference>
<dbReference type="Proteomes" id="UP000298781">
    <property type="component" value="Chromosome"/>
</dbReference>
<name>A0A4D7B4F0_9HYPH</name>
<evidence type="ECO:0000313" key="2">
    <source>
        <dbReference type="EMBL" id="QCI66085.1"/>
    </source>
</evidence>
<keyword evidence="3" id="KW-1185">Reference proteome</keyword>
<organism evidence="2 3">
    <name type="scientific">Phreatobacter stygius</name>
    <dbReference type="NCBI Taxonomy" id="1940610"/>
    <lineage>
        <taxon>Bacteria</taxon>
        <taxon>Pseudomonadati</taxon>
        <taxon>Pseudomonadota</taxon>
        <taxon>Alphaproteobacteria</taxon>
        <taxon>Hyphomicrobiales</taxon>
        <taxon>Phreatobacteraceae</taxon>
        <taxon>Phreatobacter</taxon>
    </lineage>
</organism>
<sequence length="111" mass="11674">MTLFRSALALCGALVLAGCNTAAEAPAAQPAAAPQYVTRSDFRLPEGAGCSGEIARFRAVMDNDLQTGHVNREVHGRVIADLRGPEQACAGGRDGEARSALRTVKSRYGYP</sequence>